<sequence length="101" mass="11533">MESQSHKRVECFVDRRRVFGVRLFFVSVFPPRPPRQSRNAHCAGLRPRNVNWSRDVTPRARAASGCAVKAMASNAKRCRRASSRMHLNKLLTSWLAVDGRV</sequence>
<proteinExistence type="predicted"/>
<dbReference type="AlphaFoldDB" id="A0AAV7LBE6"/>
<comment type="caution">
    <text evidence="1">The sequence shown here is derived from an EMBL/GenBank/DDBJ whole genome shotgun (WGS) entry which is preliminary data.</text>
</comment>
<reference evidence="1" key="1">
    <citation type="journal article" date="2022" name="bioRxiv">
        <title>Sequencing and chromosome-scale assembly of the giantPleurodeles waltlgenome.</title>
        <authorList>
            <person name="Brown T."/>
            <person name="Elewa A."/>
            <person name="Iarovenko S."/>
            <person name="Subramanian E."/>
            <person name="Araus A.J."/>
            <person name="Petzold A."/>
            <person name="Susuki M."/>
            <person name="Suzuki K.-i.T."/>
            <person name="Hayashi T."/>
            <person name="Toyoda A."/>
            <person name="Oliveira C."/>
            <person name="Osipova E."/>
            <person name="Leigh N.D."/>
            <person name="Simon A."/>
            <person name="Yun M.H."/>
        </authorList>
    </citation>
    <scope>NUCLEOTIDE SEQUENCE</scope>
    <source>
        <strain evidence="1">20211129_DDA</strain>
        <tissue evidence="1">Liver</tissue>
    </source>
</reference>
<evidence type="ECO:0000313" key="1">
    <source>
        <dbReference type="EMBL" id="KAJ1088269.1"/>
    </source>
</evidence>
<keyword evidence="2" id="KW-1185">Reference proteome</keyword>
<organism evidence="1 2">
    <name type="scientific">Pleurodeles waltl</name>
    <name type="common">Iberian ribbed newt</name>
    <dbReference type="NCBI Taxonomy" id="8319"/>
    <lineage>
        <taxon>Eukaryota</taxon>
        <taxon>Metazoa</taxon>
        <taxon>Chordata</taxon>
        <taxon>Craniata</taxon>
        <taxon>Vertebrata</taxon>
        <taxon>Euteleostomi</taxon>
        <taxon>Amphibia</taxon>
        <taxon>Batrachia</taxon>
        <taxon>Caudata</taxon>
        <taxon>Salamandroidea</taxon>
        <taxon>Salamandridae</taxon>
        <taxon>Pleurodelinae</taxon>
        <taxon>Pleurodeles</taxon>
    </lineage>
</organism>
<dbReference type="Proteomes" id="UP001066276">
    <property type="component" value="Chromosome 11"/>
</dbReference>
<dbReference type="EMBL" id="JANPWB010000015">
    <property type="protein sequence ID" value="KAJ1088269.1"/>
    <property type="molecule type" value="Genomic_DNA"/>
</dbReference>
<accession>A0AAV7LBE6</accession>
<protein>
    <submittedName>
        <fullName evidence="1">Uncharacterized protein</fullName>
    </submittedName>
</protein>
<gene>
    <name evidence="1" type="ORF">NDU88_001427</name>
</gene>
<evidence type="ECO:0000313" key="2">
    <source>
        <dbReference type="Proteomes" id="UP001066276"/>
    </source>
</evidence>
<name>A0AAV7LBE6_PLEWA</name>